<evidence type="ECO:0000313" key="3">
    <source>
        <dbReference type="Proteomes" id="UP000198841"/>
    </source>
</evidence>
<dbReference type="RefSeq" id="WP_008104929.1">
    <property type="nucleotide sequence ID" value="NZ_FOSD01000004.1"/>
</dbReference>
<comment type="caution">
    <text evidence="2">The sequence shown here is derived from an EMBL/GenBank/DDBJ whole genome shotgun (WGS) entry which is preliminary data.</text>
</comment>
<evidence type="ECO:0000313" key="2">
    <source>
        <dbReference type="EMBL" id="SFK10503.1"/>
    </source>
</evidence>
<dbReference type="InterPro" id="IPR000182">
    <property type="entry name" value="GNAT_dom"/>
</dbReference>
<dbReference type="Pfam" id="PF04488">
    <property type="entry name" value="Gly_transf_sug"/>
    <property type="match status" value="1"/>
</dbReference>
<dbReference type="InterPro" id="IPR029044">
    <property type="entry name" value="Nucleotide-diphossugar_trans"/>
</dbReference>
<dbReference type="SUPFAM" id="SSF53448">
    <property type="entry name" value="Nucleotide-diphospho-sugar transferases"/>
    <property type="match status" value="1"/>
</dbReference>
<reference evidence="2 3" key="1">
    <citation type="submission" date="2016-10" db="EMBL/GenBank/DDBJ databases">
        <authorList>
            <person name="Varghese N."/>
            <person name="Submissions S."/>
        </authorList>
    </citation>
    <scope>NUCLEOTIDE SEQUENCE [LARGE SCALE GENOMIC DNA]</scope>
    <source>
        <strain evidence="2 3">YR512</strain>
    </source>
</reference>
<dbReference type="EMBL" id="FOSD01000004">
    <property type="protein sequence ID" value="SFK10503.1"/>
    <property type="molecule type" value="Genomic_DNA"/>
</dbReference>
<proteinExistence type="predicted"/>
<accession>A0A1I3WTH5</accession>
<dbReference type="SUPFAM" id="SSF55729">
    <property type="entry name" value="Acyl-CoA N-acyltransferases (Nat)"/>
    <property type="match status" value="1"/>
</dbReference>
<dbReference type="PROSITE" id="PS51186">
    <property type="entry name" value="GNAT"/>
    <property type="match status" value="1"/>
</dbReference>
<dbReference type="InterPro" id="IPR016181">
    <property type="entry name" value="Acyl_CoA_acyltransferase"/>
</dbReference>
<keyword evidence="3" id="KW-1185">Reference proteome</keyword>
<gene>
    <name evidence="2" type="ORF">SAMN05518863_104387</name>
</gene>
<protein>
    <submittedName>
        <fullName evidence="2">Acetyltransferase (GNAT) family protein</fullName>
    </submittedName>
</protein>
<dbReference type="Gene3D" id="3.90.550.20">
    <property type="match status" value="1"/>
</dbReference>
<dbReference type="Gene3D" id="3.40.630.30">
    <property type="match status" value="1"/>
</dbReference>
<sequence length="621" mass="71557">MMTRETFLPLYERQLAALKKAFTAPASVDWQEVFSQFKQWRQQHQPQDVAVADFSSMFAVPTSRLTGTECRLHRVWLGGSTPLNVNRTIAQWQRAIEASRSDFQQTLWVWDAQQLAADSHFVAQPRDSALQLGTLFLPDALVQVNSLSALMHSIDCALADVLQQLHDKRYYATLSDFFRLAILTECGGVYLDADTIPAQPATLFLCQPELPDFPGEQQHISWLNLFTDETGMIISHQNNPVLQELQRRLSEVYRGWPQPIAAKTPDSERAIFEPFYQLWCEQLQITQLSHQDFSCFAVYGFDAPTPRVCGIKGMRLQEDILSGERCALNIDEQQHYQQTVNQLSQRSWQLSDPLQLGELVPLFAEQEILQIAYAPQLRAEIPYYHYYGVLCQDPQLDKVNGLFSDYLVALTDKKINDGAFWQPVYRATSLPLIFKPGTISDQREQRRMAQLIFSTSYLEYCSVDNIYATDLTTLQLRQNIQPFLQQISMIYNSQGKMIGFLNAASIKEYDQIKVEYGYRKEVRPLDEAYDDFVNHYGQPDDYFVCSVAFLPEEQGKGYFNQVLSRMIEQAKQQKLRRITLCVWQSSPASMIYRKKGFEVIGTMTNEMTRFNDQLLFMAFSL</sequence>
<name>A0A1I3WTH5_9GAMM</name>
<organism evidence="2 3">
    <name type="scientific">Candidatus Pantoea symbiotica</name>
    <dbReference type="NCBI Taxonomy" id="1884370"/>
    <lineage>
        <taxon>Bacteria</taxon>
        <taxon>Pseudomonadati</taxon>
        <taxon>Pseudomonadota</taxon>
        <taxon>Gammaproteobacteria</taxon>
        <taxon>Enterobacterales</taxon>
        <taxon>Erwiniaceae</taxon>
        <taxon>Pantoea</taxon>
    </lineage>
</organism>
<evidence type="ECO:0000259" key="1">
    <source>
        <dbReference type="PROSITE" id="PS51186"/>
    </source>
</evidence>
<feature type="domain" description="N-acetyltransferase" evidence="1">
    <location>
        <begin position="474"/>
        <end position="621"/>
    </location>
</feature>
<dbReference type="Pfam" id="PF00583">
    <property type="entry name" value="Acetyltransf_1"/>
    <property type="match status" value="1"/>
</dbReference>
<dbReference type="Proteomes" id="UP000198841">
    <property type="component" value="Unassembled WGS sequence"/>
</dbReference>
<dbReference type="CDD" id="cd04301">
    <property type="entry name" value="NAT_SF"/>
    <property type="match status" value="1"/>
</dbReference>
<dbReference type="InterPro" id="IPR007577">
    <property type="entry name" value="GlycoTrfase_DXD_sugar-bd_CS"/>
</dbReference>